<evidence type="ECO:0000259" key="12">
    <source>
        <dbReference type="PROSITE" id="PS50885"/>
    </source>
</evidence>
<feature type="transmembrane region" description="Helical" evidence="10">
    <location>
        <begin position="20"/>
        <end position="42"/>
    </location>
</feature>
<evidence type="ECO:0000313" key="13">
    <source>
        <dbReference type="EMBL" id="MCW6533672.1"/>
    </source>
</evidence>
<dbReference type="InterPro" id="IPR050428">
    <property type="entry name" value="TCS_sensor_his_kinase"/>
</dbReference>
<dbReference type="Pfam" id="PF00672">
    <property type="entry name" value="HAMP"/>
    <property type="match status" value="1"/>
</dbReference>
<proteinExistence type="predicted"/>
<dbReference type="InterPro" id="IPR036890">
    <property type="entry name" value="HATPase_C_sf"/>
</dbReference>
<dbReference type="InterPro" id="IPR003661">
    <property type="entry name" value="HisK_dim/P_dom"/>
</dbReference>
<feature type="domain" description="Histidine kinase" evidence="11">
    <location>
        <begin position="239"/>
        <end position="449"/>
    </location>
</feature>
<evidence type="ECO:0000256" key="7">
    <source>
        <dbReference type="ARBA" id="ARBA00022777"/>
    </source>
</evidence>
<evidence type="ECO:0000256" key="1">
    <source>
        <dbReference type="ARBA" id="ARBA00000085"/>
    </source>
</evidence>
<keyword evidence="8 10" id="KW-1133">Transmembrane helix</keyword>
<dbReference type="Gene3D" id="3.30.565.10">
    <property type="entry name" value="Histidine kinase-like ATPase, C-terminal domain"/>
    <property type="match status" value="1"/>
</dbReference>
<dbReference type="SUPFAM" id="SSF55874">
    <property type="entry name" value="ATPase domain of HSP90 chaperone/DNA topoisomerase II/histidine kinase"/>
    <property type="match status" value="1"/>
</dbReference>
<dbReference type="CDD" id="cd00082">
    <property type="entry name" value="HisKA"/>
    <property type="match status" value="1"/>
</dbReference>
<keyword evidence="10" id="KW-0472">Membrane</keyword>
<evidence type="ECO:0000256" key="6">
    <source>
        <dbReference type="ARBA" id="ARBA00022692"/>
    </source>
</evidence>
<dbReference type="InterPro" id="IPR036097">
    <property type="entry name" value="HisK_dim/P_sf"/>
</dbReference>
<dbReference type="EMBL" id="JANFAV010000001">
    <property type="protein sequence ID" value="MCW6533672.1"/>
    <property type="molecule type" value="Genomic_DNA"/>
</dbReference>
<dbReference type="Proteomes" id="UP001165565">
    <property type="component" value="Unassembled WGS sequence"/>
</dbReference>
<evidence type="ECO:0000256" key="10">
    <source>
        <dbReference type="SAM" id="Phobius"/>
    </source>
</evidence>
<gene>
    <name evidence="13" type="ORF">NEE01_02600</name>
</gene>
<dbReference type="SMART" id="SM00304">
    <property type="entry name" value="HAMP"/>
    <property type="match status" value="1"/>
</dbReference>
<keyword evidence="7 13" id="KW-0418">Kinase</keyword>
<dbReference type="Pfam" id="PF02518">
    <property type="entry name" value="HATPase_c"/>
    <property type="match status" value="1"/>
</dbReference>
<dbReference type="PROSITE" id="PS50109">
    <property type="entry name" value="HIS_KIN"/>
    <property type="match status" value="1"/>
</dbReference>
<dbReference type="Gene3D" id="1.10.287.130">
    <property type="match status" value="1"/>
</dbReference>
<evidence type="ECO:0000259" key="11">
    <source>
        <dbReference type="PROSITE" id="PS50109"/>
    </source>
</evidence>
<dbReference type="AlphaFoldDB" id="A0AA42CPE2"/>
<feature type="transmembrane region" description="Helical" evidence="10">
    <location>
        <begin position="157"/>
        <end position="178"/>
    </location>
</feature>
<dbReference type="GO" id="GO:0000155">
    <property type="term" value="F:phosphorelay sensor kinase activity"/>
    <property type="evidence" value="ECO:0007669"/>
    <property type="project" value="InterPro"/>
</dbReference>
<reference evidence="13" key="1">
    <citation type="submission" date="2022-06" db="EMBL/GenBank/DDBJ databases">
        <title>Sphingomonas sp. nov. isolated from rhizosphere soil of tomato.</title>
        <authorList>
            <person name="Dong H."/>
            <person name="Gao R."/>
        </authorList>
    </citation>
    <scope>NUCLEOTIDE SEQUENCE</scope>
    <source>
        <strain evidence="13">MMSM24</strain>
    </source>
</reference>
<dbReference type="SUPFAM" id="SSF47384">
    <property type="entry name" value="Homodimeric domain of signal transducing histidine kinase"/>
    <property type="match status" value="1"/>
</dbReference>
<dbReference type="InterPro" id="IPR005467">
    <property type="entry name" value="His_kinase_dom"/>
</dbReference>
<keyword evidence="9" id="KW-0902">Two-component regulatory system</keyword>
<evidence type="ECO:0000256" key="9">
    <source>
        <dbReference type="ARBA" id="ARBA00023012"/>
    </source>
</evidence>
<dbReference type="SMART" id="SM00387">
    <property type="entry name" value="HATPase_c"/>
    <property type="match status" value="1"/>
</dbReference>
<dbReference type="Gene3D" id="6.10.340.10">
    <property type="match status" value="1"/>
</dbReference>
<dbReference type="PANTHER" id="PTHR45436:SF8">
    <property type="entry name" value="HISTIDINE KINASE"/>
    <property type="match status" value="1"/>
</dbReference>
<feature type="domain" description="HAMP" evidence="12">
    <location>
        <begin position="181"/>
        <end position="231"/>
    </location>
</feature>
<dbReference type="SUPFAM" id="SSF158472">
    <property type="entry name" value="HAMP domain-like"/>
    <property type="match status" value="1"/>
</dbReference>
<organism evidence="13 14">
    <name type="scientific">Sphingomonas lycopersici</name>
    <dbReference type="NCBI Taxonomy" id="2951807"/>
    <lineage>
        <taxon>Bacteria</taxon>
        <taxon>Pseudomonadati</taxon>
        <taxon>Pseudomonadota</taxon>
        <taxon>Alphaproteobacteria</taxon>
        <taxon>Sphingomonadales</taxon>
        <taxon>Sphingomonadaceae</taxon>
        <taxon>Sphingomonas</taxon>
    </lineage>
</organism>
<evidence type="ECO:0000256" key="5">
    <source>
        <dbReference type="ARBA" id="ARBA00022679"/>
    </source>
</evidence>
<dbReference type="CDD" id="cd06225">
    <property type="entry name" value="HAMP"/>
    <property type="match status" value="1"/>
</dbReference>
<protein>
    <recommendedName>
        <fullName evidence="3">histidine kinase</fullName>
        <ecNumber evidence="3">2.7.13.3</ecNumber>
    </recommendedName>
</protein>
<dbReference type="InterPro" id="IPR003660">
    <property type="entry name" value="HAMP_dom"/>
</dbReference>
<dbReference type="InterPro" id="IPR003594">
    <property type="entry name" value="HATPase_dom"/>
</dbReference>
<comment type="subcellular location">
    <subcellularLocation>
        <location evidence="2">Membrane</location>
    </subcellularLocation>
</comment>
<keyword evidence="6 10" id="KW-0812">Transmembrane</keyword>
<evidence type="ECO:0000256" key="2">
    <source>
        <dbReference type="ARBA" id="ARBA00004370"/>
    </source>
</evidence>
<dbReference type="GO" id="GO:0005886">
    <property type="term" value="C:plasma membrane"/>
    <property type="evidence" value="ECO:0007669"/>
    <property type="project" value="TreeGrafter"/>
</dbReference>
<dbReference type="EC" id="2.7.13.3" evidence="3"/>
<evidence type="ECO:0000256" key="8">
    <source>
        <dbReference type="ARBA" id="ARBA00022989"/>
    </source>
</evidence>
<dbReference type="PANTHER" id="PTHR45436">
    <property type="entry name" value="SENSOR HISTIDINE KINASE YKOH"/>
    <property type="match status" value="1"/>
</dbReference>
<evidence type="ECO:0000313" key="14">
    <source>
        <dbReference type="Proteomes" id="UP001165565"/>
    </source>
</evidence>
<accession>A0AA42CPE2</accession>
<dbReference type="CDD" id="cd00075">
    <property type="entry name" value="HATPase"/>
    <property type="match status" value="1"/>
</dbReference>
<evidence type="ECO:0000256" key="4">
    <source>
        <dbReference type="ARBA" id="ARBA00022553"/>
    </source>
</evidence>
<dbReference type="RefSeq" id="WP_265267701.1">
    <property type="nucleotide sequence ID" value="NZ_JANFAV010000001.1"/>
</dbReference>
<comment type="caution">
    <text evidence="13">The sequence shown here is derived from an EMBL/GenBank/DDBJ whole genome shotgun (WGS) entry which is preliminary data.</text>
</comment>
<keyword evidence="14" id="KW-1185">Reference proteome</keyword>
<evidence type="ECO:0000256" key="3">
    <source>
        <dbReference type="ARBA" id="ARBA00012438"/>
    </source>
</evidence>
<dbReference type="PROSITE" id="PS50885">
    <property type="entry name" value="HAMP"/>
    <property type="match status" value="1"/>
</dbReference>
<keyword evidence="5" id="KW-0808">Transferase</keyword>
<keyword evidence="4" id="KW-0597">Phosphoprotein</keyword>
<dbReference type="SMART" id="SM00388">
    <property type="entry name" value="HisKA"/>
    <property type="match status" value="1"/>
</dbReference>
<sequence length="449" mass="47784">MLAEPLRFADIRRTSAFRLTAMLGVTFAAGIVLLTGTIYLLTARELTDRSDRILADLAGQMLAVAPQALPARVRVETERAGSGLNYYGLLGSDGEPVAGTLRMPPSLRYDQPADIEDAGHGIGPIRLLAKRTDRGETLLVGRDITQIRDLRVRMLGILVWSGVAIAIGVGATAIGLSLGPLRRVRDLQAASRAIAEGHLERRMPLAGRHDELDQLADTVNAMVEDVGRTIAQVKGVTDAIAHDLRTPLTRVRANLHRIAQDDALASDHRARLTQAVDDLDTVLERFAALLRISELEAGSRRAGFAAVDLGAIAASVAELYEPLAEDCGVALSLDCGTLPLHGDEKLLFEAVSNLVDNAIKFGRAGGHVRLVTGEDAGRWHLDVADDGPGIAADEREAVLRRFHRGSNAANAPGSGLGLSVVSAILGAHGLRLDLRDAQPGLIARITPAE</sequence>
<comment type="catalytic activity">
    <reaction evidence="1">
        <text>ATP + protein L-histidine = ADP + protein N-phospho-L-histidine.</text>
        <dbReference type="EC" id="2.7.13.3"/>
    </reaction>
</comment>
<name>A0AA42CPE2_9SPHN</name>